<dbReference type="STRING" id="1157490.EL26_07085"/>
<feature type="transmembrane region" description="Helical" evidence="10">
    <location>
        <begin position="112"/>
        <end position="134"/>
    </location>
</feature>
<dbReference type="eggNOG" id="COG0344">
    <property type="taxonomic scope" value="Bacteria"/>
</dbReference>
<dbReference type="RefSeq" id="WP_038085958.1">
    <property type="nucleotide sequence ID" value="NZ_JMIR01000007.1"/>
</dbReference>
<dbReference type="EC" id="2.3.1.275" evidence="10"/>
<evidence type="ECO:0000256" key="8">
    <source>
        <dbReference type="ARBA" id="ARBA00023209"/>
    </source>
</evidence>
<comment type="subcellular location">
    <subcellularLocation>
        <location evidence="10">Cell membrane</location>
        <topology evidence="10">Multi-pass membrane protein</topology>
    </subcellularLocation>
</comment>
<comment type="catalytic activity">
    <reaction evidence="10">
        <text>an acyl phosphate + sn-glycerol 3-phosphate = a 1-acyl-sn-glycero-3-phosphate + phosphate</text>
        <dbReference type="Rhea" id="RHEA:34075"/>
        <dbReference type="ChEBI" id="CHEBI:43474"/>
        <dbReference type="ChEBI" id="CHEBI:57597"/>
        <dbReference type="ChEBI" id="CHEBI:57970"/>
        <dbReference type="ChEBI" id="CHEBI:59918"/>
        <dbReference type="EC" id="2.3.1.275"/>
    </reaction>
</comment>
<evidence type="ECO:0000256" key="10">
    <source>
        <dbReference type="HAMAP-Rule" id="MF_01043"/>
    </source>
</evidence>
<dbReference type="OrthoDB" id="9777124at2"/>
<evidence type="ECO:0000256" key="1">
    <source>
        <dbReference type="ARBA" id="ARBA00022475"/>
    </source>
</evidence>
<proteinExistence type="inferred from homology"/>
<keyword evidence="3 10" id="KW-0808">Transferase</keyword>
<dbReference type="InterPro" id="IPR003811">
    <property type="entry name" value="G3P_acylTferase_PlsY"/>
</dbReference>
<sequence length="194" mass="20650">MLILVLIVLGYLIGSIPSALIVGKIGYGVDIREHGSGNLGGTNTFRTLGKKAGIIVLTADILKGVLAAALPYLSGAGYEYALVAGIPAVLGHCYPVFAGFRGGKAVATSAGVLLFITPIGVLTAVVVFLMTLYLSKWVSLSSILAAVWVHTFEIIWGGKLMSFVTFALVLFIIYAHRQNIERILNGSERKVTWI</sequence>
<evidence type="ECO:0000256" key="4">
    <source>
        <dbReference type="ARBA" id="ARBA00022692"/>
    </source>
</evidence>
<feature type="transmembrane region" description="Helical" evidence="10">
    <location>
        <begin position="80"/>
        <end position="100"/>
    </location>
</feature>
<comment type="function">
    <text evidence="10">Catalyzes the transfer of an acyl group from acyl-phosphate (acyl-PO(4)) to glycerol-3-phosphate (G3P) to form lysophosphatidic acid (LPA). This enzyme utilizes acyl-phosphate as fatty acyl donor, but not acyl-CoA or acyl-ACP.</text>
</comment>
<evidence type="ECO:0000313" key="12">
    <source>
        <dbReference type="Proteomes" id="UP000027931"/>
    </source>
</evidence>
<keyword evidence="5 10" id="KW-1133">Transmembrane helix</keyword>
<dbReference type="GO" id="GO:0008654">
    <property type="term" value="P:phospholipid biosynthetic process"/>
    <property type="evidence" value="ECO:0007669"/>
    <property type="project" value="UniProtKB-UniRule"/>
</dbReference>
<dbReference type="AlphaFoldDB" id="A0A074LP52"/>
<keyword evidence="4 10" id="KW-0812">Transmembrane</keyword>
<dbReference type="PANTHER" id="PTHR30309:SF0">
    <property type="entry name" value="GLYCEROL-3-PHOSPHATE ACYLTRANSFERASE-RELATED"/>
    <property type="match status" value="1"/>
</dbReference>
<dbReference type="UniPathway" id="UPA00085"/>
<evidence type="ECO:0000256" key="9">
    <source>
        <dbReference type="ARBA" id="ARBA00023264"/>
    </source>
</evidence>
<protein>
    <recommendedName>
        <fullName evidence="10">Glycerol-3-phosphate acyltransferase</fullName>
    </recommendedName>
    <alternativeName>
        <fullName evidence="10">Acyl-PO4 G3P acyltransferase</fullName>
    </alternativeName>
    <alternativeName>
        <fullName evidence="10">Acyl-phosphate--glycerol-3-phosphate acyltransferase</fullName>
    </alternativeName>
    <alternativeName>
        <fullName evidence="10">G3P acyltransferase</fullName>
        <shortName evidence="10">GPAT</shortName>
        <ecNumber evidence="10">2.3.1.275</ecNumber>
    </alternativeName>
    <alternativeName>
        <fullName evidence="10">Lysophosphatidic acid synthase</fullName>
        <shortName evidence="10">LPA synthase</shortName>
    </alternativeName>
</protein>
<feature type="transmembrane region" description="Helical" evidence="10">
    <location>
        <begin position="6"/>
        <end position="27"/>
    </location>
</feature>
<keyword evidence="9 10" id="KW-1208">Phospholipid metabolism</keyword>
<dbReference type="HAMAP" id="MF_01043">
    <property type="entry name" value="PlsY"/>
    <property type="match status" value="1"/>
</dbReference>
<dbReference type="Proteomes" id="UP000027931">
    <property type="component" value="Unassembled WGS sequence"/>
</dbReference>
<reference evidence="11 12" key="1">
    <citation type="journal article" date="2013" name="Int. J. Syst. Evol. Microbiol.">
        <title>Tumebacillus flagellatus sp. nov., an alpha-amylase/pullulanase-producing bacterium isolated from cassava wastewater.</title>
        <authorList>
            <person name="Wang Q."/>
            <person name="Xie N."/>
            <person name="Qin Y."/>
            <person name="Shen N."/>
            <person name="Zhu J."/>
            <person name="Mi H."/>
            <person name="Huang R."/>
        </authorList>
    </citation>
    <scope>NUCLEOTIDE SEQUENCE [LARGE SCALE GENOMIC DNA]</scope>
    <source>
        <strain evidence="11 12">GST4</strain>
    </source>
</reference>
<evidence type="ECO:0000256" key="6">
    <source>
        <dbReference type="ARBA" id="ARBA00023098"/>
    </source>
</evidence>
<dbReference type="PANTHER" id="PTHR30309">
    <property type="entry name" value="INNER MEMBRANE PROTEIN YGIH"/>
    <property type="match status" value="1"/>
</dbReference>
<evidence type="ECO:0000313" key="11">
    <source>
        <dbReference type="EMBL" id="KEO83946.1"/>
    </source>
</evidence>
<keyword evidence="8 10" id="KW-0594">Phospholipid biosynthesis</keyword>
<dbReference type="GO" id="GO:0043772">
    <property type="term" value="F:acyl-phosphate glycerol-3-phosphate acyltransferase activity"/>
    <property type="evidence" value="ECO:0007669"/>
    <property type="project" value="UniProtKB-UniRule"/>
</dbReference>
<feature type="transmembrane region" description="Helical" evidence="10">
    <location>
        <begin position="54"/>
        <end position="74"/>
    </location>
</feature>
<comment type="similarity">
    <text evidence="10">Belongs to the PlsY family.</text>
</comment>
<comment type="pathway">
    <text evidence="10">Lipid metabolism; phospholipid metabolism.</text>
</comment>
<dbReference type="NCBIfam" id="TIGR00023">
    <property type="entry name" value="glycerol-3-phosphate 1-O-acyltransferase PlsY"/>
    <property type="match status" value="1"/>
</dbReference>
<dbReference type="Pfam" id="PF02660">
    <property type="entry name" value="G3P_acyltransf"/>
    <property type="match status" value="1"/>
</dbReference>
<evidence type="ECO:0000256" key="2">
    <source>
        <dbReference type="ARBA" id="ARBA00022516"/>
    </source>
</evidence>
<keyword evidence="7 10" id="KW-0472">Membrane</keyword>
<accession>A0A074LP52</accession>
<comment type="subunit">
    <text evidence="10">Probably interacts with PlsX.</text>
</comment>
<comment type="caution">
    <text evidence="11">The sequence shown here is derived from an EMBL/GenBank/DDBJ whole genome shotgun (WGS) entry which is preliminary data.</text>
</comment>
<dbReference type="GO" id="GO:0005886">
    <property type="term" value="C:plasma membrane"/>
    <property type="evidence" value="ECO:0007669"/>
    <property type="project" value="UniProtKB-SubCell"/>
</dbReference>
<evidence type="ECO:0000256" key="7">
    <source>
        <dbReference type="ARBA" id="ARBA00023136"/>
    </source>
</evidence>
<keyword evidence="12" id="KW-1185">Reference proteome</keyword>
<organism evidence="11 12">
    <name type="scientific">Tumebacillus flagellatus</name>
    <dbReference type="NCBI Taxonomy" id="1157490"/>
    <lineage>
        <taxon>Bacteria</taxon>
        <taxon>Bacillati</taxon>
        <taxon>Bacillota</taxon>
        <taxon>Bacilli</taxon>
        <taxon>Bacillales</taxon>
        <taxon>Alicyclobacillaceae</taxon>
        <taxon>Tumebacillus</taxon>
    </lineage>
</organism>
<dbReference type="EMBL" id="JMIR01000007">
    <property type="protein sequence ID" value="KEO83946.1"/>
    <property type="molecule type" value="Genomic_DNA"/>
</dbReference>
<dbReference type="SMART" id="SM01207">
    <property type="entry name" value="G3P_acyltransf"/>
    <property type="match status" value="1"/>
</dbReference>
<name>A0A074LP52_9BACL</name>
<evidence type="ECO:0000256" key="5">
    <source>
        <dbReference type="ARBA" id="ARBA00022989"/>
    </source>
</evidence>
<keyword evidence="1 10" id="KW-1003">Cell membrane</keyword>
<keyword evidence="11" id="KW-0012">Acyltransferase</keyword>
<keyword evidence="2 10" id="KW-0444">Lipid biosynthesis</keyword>
<evidence type="ECO:0000256" key="3">
    <source>
        <dbReference type="ARBA" id="ARBA00022679"/>
    </source>
</evidence>
<keyword evidence="6 10" id="KW-0443">Lipid metabolism</keyword>
<feature type="transmembrane region" description="Helical" evidence="10">
    <location>
        <begin position="154"/>
        <end position="175"/>
    </location>
</feature>
<gene>
    <name evidence="10" type="primary">plsY</name>
    <name evidence="11" type="ORF">EL26_07085</name>
</gene>